<protein>
    <submittedName>
        <fullName evidence="1">Uncharacterized protein</fullName>
    </submittedName>
</protein>
<dbReference type="Proteomes" id="UP000516046">
    <property type="component" value="Chromosome"/>
</dbReference>
<organism evidence="1 2">
    <name type="scientific">Caproicibacterium amylolyticum</name>
    <dbReference type="NCBI Taxonomy" id="2766537"/>
    <lineage>
        <taxon>Bacteria</taxon>
        <taxon>Bacillati</taxon>
        <taxon>Bacillota</taxon>
        <taxon>Clostridia</taxon>
        <taxon>Eubacteriales</taxon>
        <taxon>Oscillospiraceae</taxon>
        <taxon>Caproicibacterium</taxon>
    </lineage>
</organism>
<reference evidence="1 2" key="1">
    <citation type="submission" date="2020-08" db="EMBL/GenBank/DDBJ databases">
        <authorList>
            <person name="Ren C."/>
            <person name="Gu Y."/>
            <person name="Xu Y."/>
        </authorList>
    </citation>
    <scope>NUCLEOTIDE SEQUENCE [LARGE SCALE GENOMIC DNA]</scope>
    <source>
        <strain evidence="1 2">LBM18003</strain>
    </source>
</reference>
<dbReference type="RefSeq" id="WP_212507077.1">
    <property type="nucleotide sequence ID" value="NZ_CP060696.1"/>
</dbReference>
<accession>A0A7G9WH50</accession>
<dbReference type="KEGG" id="caml:H6X83_14040"/>
<dbReference type="EMBL" id="CP060696">
    <property type="protein sequence ID" value="QNO18012.1"/>
    <property type="molecule type" value="Genomic_DNA"/>
</dbReference>
<sequence length="72" mass="8128">MKMQSGGFFSSTIEPRCDYCAHAVGAQNNPSCLLGRQFPQSGSCRRFRYDPLRRVPLVRPPVPKPDADEFKL</sequence>
<keyword evidence="2" id="KW-1185">Reference proteome</keyword>
<evidence type="ECO:0000313" key="1">
    <source>
        <dbReference type="EMBL" id="QNO18012.1"/>
    </source>
</evidence>
<proteinExistence type="predicted"/>
<evidence type="ECO:0000313" key="2">
    <source>
        <dbReference type="Proteomes" id="UP000516046"/>
    </source>
</evidence>
<name>A0A7G9WH50_9FIRM</name>
<gene>
    <name evidence="1" type="ORF">H6X83_14040</name>
</gene>
<dbReference type="AlphaFoldDB" id="A0A7G9WH50"/>